<organism evidence="2 3">
    <name type="scientific">Glomerella acutata</name>
    <name type="common">Colletotrichum acutatum</name>
    <dbReference type="NCBI Taxonomy" id="27357"/>
    <lineage>
        <taxon>Eukaryota</taxon>
        <taxon>Fungi</taxon>
        <taxon>Dikarya</taxon>
        <taxon>Ascomycota</taxon>
        <taxon>Pezizomycotina</taxon>
        <taxon>Sordariomycetes</taxon>
        <taxon>Hypocreomycetidae</taxon>
        <taxon>Glomerellales</taxon>
        <taxon>Glomerellaceae</taxon>
        <taxon>Colletotrichum</taxon>
        <taxon>Colletotrichum acutatum species complex</taxon>
    </lineage>
</organism>
<keyword evidence="3" id="KW-1185">Reference proteome</keyword>
<reference evidence="2" key="1">
    <citation type="submission" date="2021-12" db="EMBL/GenBank/DDBJ databases">
        <title>Comparative genomics, transcriptomics and evolutionary studies reveal genomic signatures of adaptation to plant cell wall in hemibiotrophic fungi.</title>
        <authorList>
            <consortium name="DOE Joint Genome Institute"/>
            <person name="Baroncelli R."/>
            <person name="Diaz J.F."/>
            <person name="Benocci T."/>
            <person name="Peng M."/>
            <person name="Battaglia E."/>
            <person name="Haridas S."/>
            <person name="Andreopoulos W."/>
            <person name="Labutti K."/>
            <person name="Pangilinan J."/>
            <person name="Floch G.L."/>
            <person name="Makela M.R."/>
            <person name="Henrissat B."/>
            <person name="Grigoriev I.V."/>
            <person name="Crouch J.A."/>
            <person name="De Vries R.P."/>
            <person name="Sukno S.A."/>
            <person name="Thon M.R."/>
        </authorList>
    </citation>
    <scope>NUCLEOTIDE SEQUENCE</scope>
    <source>
        <strain evidence="2">CBS 112980</strain>
    </source>
</reference>
<feature type="compositionally biased region" description="Basic and acidic residues" evidence="1">
    <location>
        <begin position="1"/>
        <end position="26"/>
    </location>
</feature>
<comment type="caution">
    <text evidence="2">The sequence shown here is derived from an EMBL/GenBank/DDBJ whole genome shotgun (WGS) entry which is preliminary data.</text>
</comment>
<dbReference type="RefSeq" id="XP_060363961.1">
    <property type="nucleotide sequence ID" value="XM_060508449.1"/>
</dbReference>
<dbReference type="GeneID" id="85392348"/>
<proteinExistence type="predicted"/>
<feature type="region of interest" description="Disordered" evidence="1">
    <location>
        <begin position="79"/>
        <end position="205"/>
    </location>
</feature>
<feature type="compositionally biased region" description="Polar residues" evidence="1">
    <location>
        <begin position="85"/>
        <end position="96"/>
    </location>
</feature>
<evidence type="ECO:0000256" key="1">
    <source>
        <dbReference type="SAM" id="MobiDB-lite"/>
    </source>
</evidence>
<gene>
    <name evidence="2" type="ORF">BDZ83DRAFT_624559</name>
</gene>
<feature type="compositionally biased region" description="Basic and acidic residues" evidence="1">
    <location>
        <begin position="194"/>
        <end position="205"/>
    </location>
</feature>
<feature type="region of interest" description="Disordered" evidence="1">
    <location>
        <begin position="1"/>
        <end position="30"/>
    </location>
</feature>
<accession>A0AAD8UHA5</accession>
<name>A0AAD8UHA5_GLOAC</name>
<evidence type="ECO:0000313" key="3">
    <source>
        <dbReference type="Proteomes" id="UP001244207"/>
    </source>
</evidence>
<evidence type="ECO:0000313" key="2">
    <source>
        <dbReference type="EMBL" id="KAK1723906.1"/>
    </source>
</evidence>
<protein>
    <submittedName>
        <fullName evidence="2">Uncharacterized protein</fullName>
    </submittedName>
</protein>
<dbReference type="EMBL" id="JAHMHS010000058">
    <property type="protein sequence ID" value="KAK1723906.1"/>
    <property type="molecule type" value="Genomic_DNA"/>
</dbReference>
<dbReference type="Proteomes" id="UP001244207">
    <property type="component" value="Unassembled WGS sequence"/>
</dbReference>
<dbReference type="AlphaFoldDB" id="A0AAD8UHA5"/>
<sequence>MDSRAAKDHQLDLHRRQYRRSGDRHVTTRHTQLVEPWTSLSRSRRVDQAPENDLLQAARSGNGIVEDWLANVSRRGVDTRESAERLQSSQDKSGAQTPGWRPHGISFQDTVRGSHKRALSRDSSIIPEPMTKKARPSPALPSHGYIHRSLVPRVTDFPIPADSSPARFERRTRHKTREDRYDSRKKPKEKRRRAPEETATRSEIALKKSISSGRDVMNSFQPETVLNDRLTVRKH</sequence>